<gene>
    <name evidence="1" type="ORF">CLAFUR5_13707</name>
</gene>
<reference evidence="1" key="2">
    <citation type="journal article" date="2022" name="Microb. Genom.">
        <title>A chromosome-scale genome assembly of the tomato pathogen Cladosporium fulvum reveals a compartmentalized genome architecture and the presence of a dispensable chromosome.</title>
        <authorList>
            <person name="Zaccaron A.Z."/>
            <person name="Chen L.H."/>
            <person name="Samaras A."/>
            <person name="Stergiopoulos I."/>
        </authorList>
    </citation>
    <scope>NUCLEOTIDE SEQUENCE</scope>
    <source>
        <strain evidence="1">Race5_Kim</strain>
    </source>
</reference>
<dbReference type="RefSeq" id="XP_047769199.1">
    <property type="nucleotide sequence ID" value="XM_047912855.1"/>
</dbReference>
<proteinExistence type="predicted"/>
<dbReference type="AlphaFoldDB" id="A0A9Q8UWB7"/>
<sequence>MSGIANQWYVGGMPVPHNQVVRRDDSYTPFQTCFGGSYPGSNQYPYQSFTGQGGYGASDQILYANNQLTFTPGQGFEPAGHYPR</sequence>
<name>A0A9Q8UWB7_PASFU</name>
<dbReference type="Proteomes" id="UP000756132">
    <property type="component" value="Chromosome 12"/>
</dbReference>
<dbReference type="KEGG" id="ffu:CLAFUR5_13707"/>
<accession>A0A9Q8UWB7</accession>
<evidence type="ECO:0000313" key="1">
    <source>
        <dbReference type="EMBL" id="UJO24833.1"/>
    </source>
</evidence>
<dbReference type="GeneID" id="71993585"/>
<dbReference type="EMBL" id="CP090174">
    <property type="protein sequence ID" value="UJO24833.1"/>
    <property type="molecule type" value="Genomic_DNA"/>
</dbReference>
<organism evidence="1 2">
    <name type="scientific">Passalora fulva</name>
    <name type="common">Tomato leaf mold</name>
    <name type="synonym">Cladosporium fulvum</name>
    <dbReference type="NCBI Taxonomy" id="5499"/>
    <lineage>
        <taxon>Eukaryota</taxon>
        <taxon>Fungi</taxon>
        <taxon>Dikarya</taxon>
        <taxon>Ascomycota</taxon>
        <taxon>Pezizomycotina</taxon>
        <taxon>Dothideomycetes</taxon>
        <taxon>Dothideomycetidae</taxon>
        <taxon>Mycosphaerellales</taxon>
        <taxon>Mycosphaerellaceae</taxon>
        <taxon>Fulvia</taxon>
    </lineage>
</organism>
<protein>
    <submittedName>
        <fullName evidence="1">Uncharacterized protein</fullName>
    </submittedName>
</protein>
<evidence type="ECO:0000313" key="2">
    <source>
        <dbReference type="Proteomes" id="UP000756132"/>
    </source>
</evidence>
<keyword evidence="2" id="KW-1185">Reference proteome</keyword>
<reference evidence="1" key="1">
    <citation type="submission" date="2021-12" db="EMBL/GenBank/DDBJ databases">
        <authorList>
            <person name="Zaccaron A."/>
            <person name="Stergiopoulos I."/>
        </authorList>
    </citation>
    <scope>NUCLEOTIDE SEQUENCE</scope>
    <source>
        <strain evidence="1">Race5_Kim</strain>
    </source>
</reference>